<dbReference type="EMBL" id="JBHTAT010000001">
    <property type="protein sequence ID" value="MFC7254149.1"/>
    <property type="molecule type" value="Genomic_DNA"/>
</dbReference>
<reference evidence="2 3" key="1">
    <citation type="journal article" date="2019" name="Int. J. Syst. Evol. Microbiol.">
        <title>The Global Catalogue of Microorganisms (GCM) 10K type strain sequencing project: providing services to taxonomists for standard genome sequencing and annotation.</title>
        <authorList>
            <consortium name="The Broad Institute Genomics Platform"/>
            <consortium name="The Broad Institute Genome Sequencing Center for Infectious Disease"/>
            <person name="Wu L."/>
            <person name="Ma J."/>
        </authorList>
    </citation>
    <scope>NUCLEOTIDE SEQUENCE [LARGE SCALE GENOMIC DNA]</scope>
    <source>
        <strain evidence="2 3">GX21</strain>
    </source>
</reference>
<feature type="transmembrane region" description="Helical" evidence="1">
    <location>
        <begin position="131"/>
        <end position="151"/>
    </location>
</feature>
<dbReference type="PANTHER" id="PTHR33876">
    <property type="entry name" value="UNNAMED PRODUCT"/>
    <property type="match status" value="1"/>
</dbReference>
<accession>A0ABD5ZUE7</accession>
<dbReference type="PANTHER" id="PTHR33876:SF4">
    <property type="entry name" value="CHLOROPLAST PROTEIN FOR GROWTH AND FERTILITY 2"/>
    <property type="match status" value="1"/>
</dbReference>
<keyword evidence="1" id="KW-1133">Transmembrane helix</keyword>
<feature type="transmembrane region" description="Helical" evidence="1">
    <location>
        <begin position="163"/>
        <end position="182"/>
    </location>
</feature>
<feature type="transmembrane region" description="Helical" evidence="1">
    <location>
        <begin position="73"/>
        <end position="91"/>
    </location>
</feature>
<protein>
    <submittedName>
        <fullName evidence="2">High-affinity nickel-transporter protein</fullName>
    </submittedName>
</protein>
<evidence type="ECO:0000313" key="3">
    <source>
        <dbReference type="Proteomes" id="UP001596434"/>
    </source>
</evidence>
<evidence type="ECO:0000313" key="2">
    <source>
        <dbReference type="EMBL" id="MFC7254149.1"/>
    </source>
</evidence>
<proteinExistence type="predicted"/>
<keyword evidence="1" id="KW-0472">Membrane</keyword>
<dbReference type="GeneID" id="96952443"/>
<gene>
    <name evidence="2" type="ORF">ACFQKE_02290</name>
</gene>
<dbReference type="InterPro" id="IPR052776">
    <property type="entry name" value="Chloro_ReproSupport/MetalTrans"/>
</dbReference>
<name>A0ABD5ZUE7_9EURY</name>
<dbReference type="RefSeq" id="WP_379702358.1">
    <property type="nucleotide sequence ID" value="NZ_JBHTAT010000001.1"/>
</dbReference>
<keyword evidence="3" id="KW-1185">Reference proteome</keyword>
<feature type="transmembrane region" description="Helical" evidence="1">
    <location>
        <begin position="42"/>
        <end position="66"/>
    </location>
</feature>
<evidence type="ECO:0000256" key="1">
    <source>
        <dbReference type="SAM" id="Phobius"/>
    </source>
</evidence>
<sequence length="218" mass="21661">MSLVAAAVAGGALGARHALETDHLAAIATLVDGEDGTPAWPVLVGASWGVGHTLPIAALGLGLLLFGLRLPDAAVGLFEAAVGVVLVYLGARMLVGVLGHREHTHGTHPLHGHLDVGRLSMGRHVHLHGDSAMVGALHGIAGSGALVVALVSTAPDLPTATSFLGAFAVGSVLTMAAVSALWGRALGAGFERALRASAGLLGVGVGLRLLVEQAGLLG</sequence>
<keyword evidence="1" id="KW-0812">Transmembrane</keyword>
<comment type="caution">
    <text evidence="2">The sequence shown here is derived from an EMBL/GenBank/DDBJ whole genome shotgun (WGS) entry which is preliminary data.</text>
</comment>
<organism evidence="2 3">
    <name type="scientific">Haloplanus litoreus</name>
    <dbReference type="NCBI Taxonomy" id="767515"/>
    <lineage>
        <taxon>Archaea</taxon>
        <taxon>Methanobacteriati</taxon>
        <taxon>Methanobacteriota</taxon>
        <taxon>Stenosarchaea group</taxon>
        <taxon>Halobacteria</taxon>
        <taxon>Halobacteriales</taxon>
        <taxon>Haloferacaceae</taxon>
        <taxon>Haloplanus</taxon>
    </lineage>
</organism>
<dbReference type="AlphaFoldDB" id="A0ABD5ZUE7"/>
<dbReference type="Proteomes" id="UP001596434">
    <property type="component" value="Unassembled WGS sequence"/>
</dbReference>